<evidence type="ECO:0000256" key="4">
    <source>
        <dbReference type="ARBA" id="ARBA00022722"/>
    </source>
</evidence>
<organism evidence="10 11">
    <name type="scientific">Evansella alkalicola</name>
    <dbReference type="NCBI Taxonomy" id="745819"/>
    <lineage>
        <taxon>Bacteria</taxon>
        <taxon>Bacillati</taxon>
        <taxon>Bacillota</taxon>
        <taxon>Bacilli</taxon>
        <taxon>Bacillales</taxon>
        <taxon>Bacillaceae</taxon>
        <taxon>Evansella</taxon>
    </lineage>
</organism>
<dbReference type="EMBL" id="JAHQCR010000053">
    <property type="protein sequence ID" value="MBU9722498.1"/>
    <property type="molecule type" value="Genomic_DNA"/>
</dbReference>
<keyword evidence="6 9" id="KW-0255">Endonuclease</keyword>
<keyword evidence="9" id="KW-0963">Cytoplasm</keyword>
<dbReference type="InterPro" id="IPR023091">
    <property type="entry name" value="MetalPrtase_cat_dom_sf_prd"/>
</dbReference>
<dbReference type="Gene3D" id="3.40.390.30">
    <property type="entry name" value="Metalloproteases ('zincins'), catalytic domain"/>
    <property type="match status" value="1"/>
</dbReference>
<dbReference type="Pfam" id="PF02130">
    <property type="entry name" value="YbeY"/>
    <property type="match status" value="1"/>
</dbReference>
<keyword evidence="2 9" id="KW-0690">Ribosome biogenesis</keyword>
<comment type="caution">
    <text evidence="10">The sequence shown here is derived from an EMBL/GenBank/DDBJ whole genome shotgun (WGS) entry which is preliminary data.</text>
</comment>
<keyword evidence="3 9" id="KW-0698">rRNA processing</keyword>
<evidence type="ECO:0000256" key="2">
    <source>
        <dbReference type="ARBA" id="ARBA00022517"/>
    </source>
</evidence>
<keyword evidence="4 9" id="KW-0540">Nuclease</keyword>
<evidence type="ECO:0000256" key="5">
    <source>
        <dbReference type="ARBA" id="ARBA00022723"/>
    </source>
</evidence>
<evidence type="ECO:0000256" key="6">
    <source>
        <dbReference type="ARBA" id="ARBA00022759"/>
    </source>
</evidence>
<dbReference type="HAMAP" id="MF_00009">
    <property type="entry name" value="Endoribonucl_YbeY"/>
    <property type="match status" value="1"/>
</dbReference>
<evidence type="ECO:0000256" key="8">
    <source>
        <dbReference type="ARBA" id="ARBA00022833"/>
    </source>
</evidence>
<evidence type="ECO:0000256" key="3">
    <source>
        <dbReference type="ARBA" id="ARBA00022552"/>
    </source>
</evidence>
<evidence type="ECO:0000256" key="9">
    <source>
        <dbReference type="HAMAP-Rule" id="MF_00009"/>
    </source>
</evidence>
<comment type="similarity">
    <text evidence="1 9">Belongs to the endoribonuclease YbeY family.</text>
</comment>
<gene>
    <name evidence="9 10" type="primary">ybeY</name>
    <name evidence="10" type="ORF">KS407_13770</name>
</gene>
<dbReference type="Proteomes" id="UP000790580">
    <property type="component" value="Unassembled WGS sequence"/>
</dbReference>
<accession>A0ABS6JV86</accession>
<proteinExistence type="inferred from homology"/>
<sequence>MTLKQVDFNDETGKVSESIMEVMSGVIKTAMTMENVVENAEVSVTFVDDERIQSINKEFRGLDKPTDVLSFALNEGENDIPDIPLDDETIPELLGDIIISVPRAEAQAKEYGHSFEREINFLLVHGFLHLLGYDHGSEEEEKKMFARQEEILEEHGLKK</sequence>
<evidence type="ECO:0000313" key="11">
    <source>
        <dbReference type="Proteomes" id="UP000790580"/>
    </source>
</evidence>
<comment type="cofactor">
    <cofactor evidence="9">
        <name>Zn(2+)</name>
        <dbReference type="ChEBI" id="CHEBI:29105"/>
    </cofactor>
    <text evidence="9">Binds 1 zinc ion.</text>
</comment>
<dbReference type="PROSITE" id="PS01306">
    <property type="entry name" value="UPF0054"/>
    <property type="match status" value="1"/>
</dbReference>
<keyword evidence="7 9" id="KW-0378">Hydrolase</keyword>
<protein>
    <recommendedName>
        <fullName evidence="9">Endoribonuclease YbeY</fullName>
        <ecNumber evidence="9">3.1.-.-</ecNumber>
    </recommendedName>
</protein>
<dbReference type="EC" id="3.1.-.-" evidence="9"/>
<dbReference type="InterPro" id="IPR002036">
    <property type="entry name" value="YbeY"/>
</dbReference>
<keyword evidence="5 9" id="KW-0479">Metal-binding</keyword>
<keyword evidence="11" id="KW-1185">Reference proteome</keyword>
<dbReference type="SUPFAM" id="SSF55486">
    <property type="entry name" value="Metalloproteases ('zincins'), catalytic domain"/>
    <property type="match status" value="1"/>
</dbReference>
<feature type="binding site" evidence="9">
    <location>
        <position position="125"/>
    </location>
    <ligand>
        <name>Zn(2+)</name>
        <dbReference type="ChEBI" id="CHEBI:29105"/>
        <note>catalytic</note>
    </ligand>
</feature>
<evidence type="ECO:0000256" key="1">
    <source>
        <dbReference type="ARBA" id="ARBA00010875"/>
    </source>
</evidence>
<keyword evidence="8 9" id="KW-0862">Zinc</keyword>
<evidence type="ECO:0000313" key="10">
    <source>
        <dbReference type="EMBL" id="MBU9722498.1"/>
    </source>
</evidence>
<feature type="binding site" evidence="9">
    <location>
        <position position="129"/>
    </location>
    <ligand>
        <name>Zn(2+)</name>
        <dbReference type="ChEBI" id="CHEBI:29105"/>
        <note>catalytic</note>
    </ligand>
</feature>
<dbReference type="NCBIfam" id="TIGR00043">
    <property type="entry name" value="rRNA maturation RNase YbeY"/>
    <property type="match status" value="1"/>
</dbReference>
<reference evidence="10 11" key="1">
    <citation type="submission" date="2021-06" db="EMBL/GenBank/DDBJ databases">
        <title>Bacillus sp. RD4P76, an endophyte from a halophyte.</title>
        <authorList>
            <person name="Sun J.-Q."/>
        </authorList>
    </citation>
    <scope>NUCLEOTIDE SEQUENCE [LARGE SCALE GENOMIC DNA]</scope>
    <source>
        <strain evidence="10 11">JCM 17098</strain>
    </source>
</reference>
<evidence type="ECO:0000256" key="7">
    <source>
        <dbReference type="ARBA" id="ARBA00022801"/>
    </source>
</evidence>
<dbReference type="PANTHER" id="PTHR46986">
    <property type="entry name" value="ENDORIBONUCLEASE YBEY, CHLOROPLASTIC"/>
    <property type="match status" value="1"/>
</dbReference>
<feature type="binding site" evidence="9">
    <location>
        <position position="135"/>
    </location>
    <ligand>
        <name>Zn(2+)</name>
        <dbReference type="ChEBI" id="CHEBI:29105"/>
        <note>catalytic</note>
    </ligand>
</feature>
<name>A0ABS6JV86_9BACI</name>
<dbReference type="PANTHER" id="PTHR46986:SF1">
    <property type="entry name" value="ENDORIBONUCLEASE YBEY, CHLOROPLASTIC"/>
    <property type="match status" value="1"/>
</dbReference>
<dbReference type="RefSeq" id="WP_088074790.1">
    <property type="nucleotide sequence ID" value="NZ_JAHQCR010000053.1"/>
</dbReference>
<comment type="subcellular location">
    <subcellularLocation>
        <location evidence="9">Cytoplasm</location>
    </subcellularLocation>
</comment>
<comment type="function">
    <text evidence="9">Single strand-specific metallo-endoribonuclease involved in late-stage 70S ribosome quality control and in maturation of the 3' terminus of the 16S rRNA.</text>
</comment>
<dbReference type="InterPro" id="IPR020549">
    <property type="entry name" value="YbeY_CS"/>
</dbReference>